<gene>
    <name evidence="2" type="ORF">ACCAA_310049</name>
</gene>
<evidence type="ECO:0000313" key="3">
    <source>
        <dbReference type="Proteomes" id="UP000199169"/>
    </source>
</evidence>
<protein>
    <submittedName>
        <fullName evidence="2">Uncharacterized protein</fullName>
    </submittedName>
</protein>
<keyword evidence="3" id="KW-1185">Reference proteome</keyword>
<dbReference type="EMBL" id="FLQX01000107">
    <property type="protein sequence ID" value="SBT06296.1"/>
    <property type="molecule type" value="Genomic_DNA"/>
</dbReference>
<dbReference type="AlphaFoldDB" id="A0A1A8XNS8"/>
<feature type="region of interest" description="Disordered" evidence="1">
    <location>
        <begin position="552"/>
        <end position="575"/>
    </location>
</feature>
<feature type="compositionally biased region" description="Polar residues" evidence="1">
    <location>
        <begin position="492"/>
        <end position="501"/>
    </location>
</feature>
<dbReference type="Gene3D" id="3.40.50.300">
    <property type="entry name" value="P-loop containing nucleotide triphosphate hydrolases"/>
    <property type="match status" value="1"/>
</dbReference>
<feature type="compositionally biased region" description="Low complexity" evidence="1">
    <location>
        <begin position="552"/>
        <end position="564"/>
    </location>
</feature>
<dbReference type="SUPFAM" id="SSF52540">
    <property type="entry name" value="P-loop containing nucleoside triphosphate hydrolases"/>
    <property type="match status" value="1"/>
</dbReference>
<proteinExistence type="predicted"/>
<evidence type="ECO:0000256" key="1">
    <source>
        <dbReference type="SAM" id="MobiDB-lite"/>
    </source>
</evidence>
<dbReference type="Proteomes" id="UP000199169">
    <property type="component" value="Unassembled WGS sequence"/>
</dbReference>
<sequence length="893" mass="101007">MSHQPMTCNNRGDILVVGDWFVDEYWFVARHHSGVSSHAKPLHYRIVSEENDVVKDLCGGGFISRVLYELREYQVDGLTNATAEITKLQERLPGLAESKRKTLRKPIADFMDQIAAHNEKRPGEDCCSLHTMEHLNKLIGRIGESERLENDHIKIFGYPEENENAMQNLLTKEYRIFGLGRWHDNDTLVLPHFLHAGCHTGDATIAAASFSLTPQKCQRPVDAKLFNLEPAGSKHGTVRCIRAYESVTFKQLHRIDWEPAPALNENTTLYSDKYKKEVEKFLDLKPKNLAVIIDDHLKGVIDDNLVKCIQDKLKDQNETARWFVRTKDKRIRETANKANREDNMEWPAWLRNLDRIELLAVGPEISSRSYPNNRLLTDNDRLVEHAYELIDALRSKERRNKRQVTHLVLTSDSLEVVVVLGEWCFSAKPSDKIKNIDLEKINWTSAFFAALAHEVLTAKEEWESDEEACQKMVERAANNAHEHSGVRLPKSLGTTSTGSGKAKITTNVRRLDTWAVTHRDWVSAKLVDHFGIIDDQDKEAKTKQALVIVPATPGSAGLPPASGPETRAPKSSVLAGTTTKATKHLDVWRASTDLPGYIVCIKEKRAAIRRIWQKINSFVQQDDALQSVSILLEADPGVGKSYLAEKLSDNIPNCTLVKCDITQMVERTELLDLFDMVASAQAEKSGPVFVFVDEINATLGGSPVYGAFLSPLEAGTYTRNGQHTKLKPCIWMFAGTRDNKGENENRVQTEKRADFEKRMTLYTKIDYRSLNENRIGERNKVDVINEAKLEQVYLGAQMINNAFKDVNQIDEEVLKAFAMLEPSEAPARSIKRMANSLENVQYGRVHKGNCTSLEWVDFIAGTLGAERQGSQYQATWREEFRLGDVSYVQLNLK</sequence>
<accession>A0A1A8XNS8</accession>
<dbReference type="InterPro" id="IPR027417">
    <property type="entry name" value="P-loop_NTPase"/>
</dbReference>
<evidence type="ECO:0000313" key="2">
    <source>
        <dbReference type="EMBL" id="SBT06296.1"/>
    </source>
</evidence>
<reference evidence="2 3" key="1">
    <citation type="submission" date="2016-06" db="EMBL/GenBank/DDBJ databases">
        <authorList>
            <person name="Kjaerup R.B."/>
            <person name="Dalgaard T.S."/>
            <person name="Juul-Madsen H.R."/>
        </authorList>
    </citation>
    <scope>NUCLEOTIDE SEQUENCE [LARGE SCALE GENOMIC DNA]</scope>
    <source>
        <strain evidence="2">3</strain>
    </source>
</reference>
<name>A0A1A8XNS8_9PROT</name>
<dbReference type="RefSeq" id="WP_186407077.1">
    <property type="nucleotide sequence ID" value="NZ_FLQX01000107.1"/>
</dbReference>
<feature type="region of interest" description="Disordered" evidence="1">
    <location>
        <begin position="480"/>
        <end position="501"/>
    </location>
</feature>
<organism evidence="2 3">
    <name type="scientific">Candidatus Accumulibacter aalborgensis</name>
    <dbReference type="NCBI Taxonomy" id="1860102"/>
    <lineage>
        <taxon>Bacteria</taxon>
        <taxon>Pseudomonadati</taxon>
        <taxon>Pseudomonadota</taxon>
        <taxon>Betaproteobacteria</taxon>
        <taxon>Candidatus Accumulibacter</taxon>
    </lineage>
</organism>